<proteinExistence type="predicted"/>
<name>A0A382B347_9ZZZZ</name>
<sequence>FSPDGKLHGISKGRVVRVDPETGKELGETAPGMKQAFCLTFDDKGNLYVFDNDKERRNIRVYDPKGKFLRTIGTAGLRKPGIWDPAKLVECVSIAVDRLGQVWAVYPHENPRRIVQYNADGSFAREFLGNTHYGGGGTLDRYDKTRAYYKTMDFFVDWKDRRARVFAELHDKWLHSSIWWPHHFRNDVTAAMVDGRRYLVTQQLLINPMRRAGFVYLVDEKKRCMRLVAGAGMCTAGDFFRSPEWTERLEGKQLSQIKFMWSDFNGDEIPQTDEVKLTDISGYSHQVGRFNLDLSLISNSGHYQVKSFTDKGVPIYEEVKGPGGVVRLSDGNYFQMGYGSDPGKSVNRVVTPEGEVLWTYPAWNGVSGLWIADWNPGYVSNQLVVSGHERAHAGELGEFFVIGANTGQMNLWSSDGFLAGRVTYHTRDPKRRTLGDSNKRGTRMDRLTLRQEHFHSFFTKTEEDDRYYIIGGDDLVSIIEVHGIDKYRRISGELEITLADIEKARAHYSETLQETLAEKAPVQSCPLSSLKMDGAFSPDELLVTKIDRNHQAQFRCSYDKENLYLSFMVNASGPFRNGGDDYRRIFKTGAGVEVRIGTDPKANPRRRQPTHGDLRLVLAFDGETPKAVLYRPRIIGGAGKRSWKTSTVAGGETRFDEVRQLTNLILVRGKAGQAEVIEAAVPLNELGLQPSHKSKYKFDWGFLTTDNGLVTSGRNYWTNRAAVGVTDEPIEARLNP</sequence>
<organism evidence="1">
    <name type="scientific">marine metagenome</name>
    <dbReference type="NCBI Taxonomy" id="408172"/>
    <lineage>
        <taxon>unclassified sequences</taxon>
        <taxon>metagenomes</taxon>
        <taxon>ecological metagenomes</taxon>
    </lineage>
</organism>
<evidence type="ECO:0000313" key="1">
    <source>
        <dbReference type="EMBL" id="SVB07693.1"/>
    </source>
</evidence>
<gene>
    <name evidence="1" type="ORF">METZ01_LOCUS160547</name>
</gene>
<dbReference type="Gene3D" id="2.120.10.30">
    <property type="entry name" value="TolB, C-terminal domain"/>
    <property type="match status" value="1"/>
</dbReference>
<dbReference type="InterPro" id="IPR011042">
    <property type="entry name" value="6-blade_b-propeller_TolB-like"/>
</dbReference>
<dbReference type="EMBL" id="UINC01027806">
    <property type="protein sequence ID" value="SVB07693.1"/>
    <property type="molecule type" value="Genomic_DNA"/>
</dbReference>
<dbReference type="Gene3D" id="2.60.40.1190">
    <property type="match status" value="1"/>
</dbReference>
<dbReference type="AlphaFoldDB" id="A0A382B347"/>
<protein>
    <submittedName>
        <fullName evidence="1">Uncharacterized protein</fullName>
    </submittedName>
</protein>
<feature type="non-terminal residue" evidence="1">
    <location>
        <position position="1"/>
    </location>
</feature>
<feature type="non-terminal residue" evidence="1">
    <location>
        <position position="736"/>
    </location>
</feature>
<reference evidence="1" key="1">
    <citation type="submission" date="2018-05" db="EMBL/GenBank/DDBJ databases">
        <authorList>
            <person name="Lanie J.A."/>
            <person name="Ng W.-L."/>
            <person name="Kazmierczak K.M."/>
            <person name="Andrzejewski T.M."/>
            <person name="Davidsen T.M."/>
            <person name="Wayne K.J."/>
            <person name="Tettelin H."/>
            <person name="Glass J.I."/>
            <person name="Rusch D."/>
            <person name="Podicherti R."/>
            <person name="Tsui H.-C.T."/>
            <person name="Winkler M.E."/>
        </authorList>
    </citation>
    <scope>NUCLEOTIDE SEQUENCE</scope>
</reference>
<accession>A0A382B347</accession>
<dbReference type="SUPFAM" id="SSF63829">
    <property type="entry name" value="Calcium-dependent phosphotriesterase"/>
    <property type="match status" value="1"/>
</dbReference>